<reference evidence="1 2" key="1">
    <citation type="submission" date="2021-06" db="EMBL/GenBank/DDBJ databases">
        <authorList>
            <person name="Palmer J.M."/>
        </authorList>
    </citation>
    <scope>NUCLEOTIDE SEQUENCE [LARGE SCALE GENOMIC DNA]</scope>
    <source>
        <strain evidence="1 2">MEX-2019</strain>
        <tissue evidence="1">Muscle</tissue>
    </source>
</reference>
<proteinExistence type="predicted"/>
<evidence type="ECO:0000313" key="1">
    <source>
        <dbReference type="EMBL" id="KAK5611826.1"/>
    </source>
</evidence>
<protein>
    <submittedName>
        <fullName evidence="1">Uncharacterized protein</fullName>
    </submittedName>
</protein>
<dbReference type="AlphaFoldDB" id="A0AAV9RS14"/>
<dbReference type="EMBL" id="JAHHUM010001460">
    <property type="protein sequence ID" value="KAK5611826.1"/>
    <property type="molecule type" value="Genomic_DNA"/>
</dbReference>
<evidence type="ECO:0000313" key="2">
    <source>
        <dbReference type="Proteomes" id="UP001311232"/>
    </source>
</evidence>
<gene>
    <name evidence="1" type="ORF">CRENBAI_009528</name>
</gene>
<organism evidence="1 2">
    <name type="scientific">Crenichthys baileyi</name>
    <name type="common">White River springfish</name>
    <dbReference type="NCBI Taxonomy" id="28760"/>
    <lineage>
        <taxon>Eukaryota</taxon>
        <taxon>Metazoa</taxon>
        <taxon>Chordata</taxon>
        <taxon>Craniata</taxon>
        <taxon>Vertebrata</taxon>
        <taxon>Euteleostomi</taxon>
        <taxon>Actinopterygii</taxon>
        <taxon>Neopterygii</taxon>
        <taxon>Teleostei</taxon>
        <taxon>Neoteleostei</taxon>
        <taxon>Acanthomorphata</taxon>
        <taxon>Ovalentaria</taxon>
        <taxon>Atherinomorphae</taxon>
        <taxon>Cyprinodontiformes</taxon>
        <taxon>Goodeidae</taxon>
        <taxon>Crenichthys</taxon>
    </lineage>
</organism>
<comment type="caution">
    <text evidence="1">The sequence shown here is derived from an EMBL/GenBank/DDBJ whole genome shotgun (WGS) entry which is preliminary data.</text>
</comment>
<dbReference type="Proteomes" id="UP001311232">
    <property type="component" value="Unassembled WGS sequence"/>
</dbReference>
<sequence length="137" mass="15444">MFQQRLQCITETKVQLHQTESEKGNRHVVAVPSVFQHYTVFRPFHPSKLTGWAGRSSQEAHWNYGGAADIHSSGDDPVRRTLNVVKLPWTPNRETDQTHDVSTSLRVEIAFLGSHADCPAWKTIISESNTSTNGHPR</sequence>
<name>A0AAV9RS14_9TELE</name>
<accession>A0AAV9RS14</accession>
<keyword evidence="2" id="KW-1185">Reference proteome</keyword>